<proteinExistence type="predicted"/>
<organism evidence="1 2">
    <name type="scientific">Hibiscus syriacus</name>
    <name type="common">Rose of Sharon</name>
    <dbReference type="NCBI Taxonomy" id="106335"/>
    <lineage>
        <taxon>Eukaryota</taxon>
        <taxon>Viridiplantae</taxon>
        <taxon>Streptophyta</taxon>
        <taxon>Embryophyta</taxon>
        <taxon>Tracheophyta</taxon>
        <taxon>Spermatophyta</taxon>
        <taxon>Magnoliopsida</taxon>
        <taxon>eudicotyledons</taxon>
        <taxon>Gunneridae</taxon>
        <taxon>Pentapetalae</taxon>
        <taxon>rosids</taxon>
        <taxon>malvids</taxon>
        <taxon>Malvales</taxon>
        <taxon>Malvaceae</taxon>
        <taxon>Malvoideae</taxon>
        <taxon>Hibiscus</taxon>
    </lineage>
</organism>
<evidence type="ECO:0000313" key="1">
    <source>
        <dbReference type="EMBL" id="KAE8729725.1"/>
    </source>
</evidence>
<evidence type="ECO:0000313" key="2">
    <source>
        <dbReference type="Proteomes" id="UP000436088"/>
    </source>
</evidence>
<accession>A0A6A3CK19</accession>
<gene>
    <name evidence="1" type="ORF">F3Y22_tig00003403pilonHSYRG00087</name>
</gene>
<name>A0A6A3CK19_HIBSY</name>
<sequence length="110" mass="12861">MGSLRFGIVGFKVLIFPTTGGGGRKDEQSRRKALVRKSRMDGNKDDVFKCCLINPSIRHRSYPYKYKFTTQKGVNYYVRSTNFEQDYPVNSPECVRIEELVEREYYFVLA</sequence>
<keyword evidence="2" id="KW-1185">Reference proteome</keyword>
<reference evidence="1" key="1">
    <citation type="submission" date="2019-09" db="EMBL/GenBank/DDBJ databases">
        <title>Draft genome information of white flower Hibiscus syriacus.</title>
        <authorList>
            <person name="Kim Y.-M."/>
        </authorList>
    </citation>
    <scope>NUCLEOTIDE SEQUENCE [LARGE SCALE GENOMIC DNA]</scope>
    <source>
        <strain evidence="1">YM2019G1</strain>
    </source>
</reference>
<dbReference type="AlphaFoldDB" id="A0A6A3CK19"/>
<comment type="caution">
    <text evidence="1">The sequence shown here is derived from an EMBL/GenBank/DDBJ whole genome shotgun (WGS) entry which is preliminary data.</text>
</comment>
<dbReference type="Proteomes" id="UP000436088">
    <property type="component" value="Unassembled WGS sequence"/>
</dbReference>
<protein>
    <submittedName>
        <fullName evidence="1">Uncharacterized protein</fullName>
    </submittedName>
</protein>
<dbReference type="EMBL" id="VEPZ02000219">
    <property type="protein sequence ID" value="KAE8729725.1"/>
    <property type="molecule type" value="Genomic_DNA"/>
</dbReference>